<keyword evidence="1" id="KW-0812">Transmembrane</keyword>
<accession>A0A4Q9QJ23</accession>
<evidence type="ECO:0000256" key="1">
    <source>
        <dbReference type="SAM" id="Phobius"/>
    </source>
</evidence>
<feature type="domain" description="DUF1468" evidence="2">
    <location>
        <begin position="14"/>
        <end position="156"/>
    </location>
</feature>
<protein>
    <submittedName>
        <fullName evidence="3">Tripartite tricarboxylate transporter TctB family protein</fullName>
    </submittedName>
</protein>
<dbReference type="Proteomes" id="UP000292302">
    <property type="component" value="Unassembled WGS sequence"/>
</dbReference>
<feature type="transmembrane region" description="Helical" evidence="1">
    <location>
        <begin position="41"/>
        <end position="61"/>
    </location>
</feature>
<dbReference type="OrthoDB" id="6895128at2"/>
<gene>
    <name evidence="3" type="ORF">DNK06_20570</name>
</gene>
<dbReference type="InterPro" id="IPR009936">
    <property type="entry name" value="DUF1468"/>
</dbReference>
<reference evidence="3 4" key="1">
    <citation type="submission" date="2018-06" db="EMBL/GenBank/DDBJ databases">
        <title>Three novel Pseudomonas species isolated from symptomatic oak.</title>
        <authorList>
            <person name="Bueno-Gonzalez V."/>
            <person name="Brady C."/>
        </authorList>
    </citation>
    <scope>NUCLEOTIDE SEQUENCE [LARGE SCALE GENOMIC DNA]</scope>
    <source>
        <strain evidence="3 4">P9A</strain>
    </source>
</reference>
<evidence type="ECO:0000313" key="4">
    <source>
        <dbReference type="Proteomes" id="UP000292302"/>
    </source>
</evidence>
<dbReference type="AlphaFoldDB" id="A0A4Q9QJ23"/>
<proteinExistence type="predicted"/>
<feature type="transmembrane region" description="Helical" evidence="1">
    <location>
        <begin position="129"/>
        <end position="155"/>
    </location>
</feature>
<name>A0A4Q9QJ23_9GAMM</name>
<dbReference type="EMBL" id="QJUI01000021">
    <property type="protein sequence ID" value="TBU73411.1"/>
    <property type="molecule type" value="Genomic_DNA"/>
</dbReference>
<sequence>MKTTGKMLVGERAFCLALLLASLFILVQAYAIAGLSSISSPGAFPLGISLILVVSATRVLFALRHKQPAAYGGWLDTLRQFCHLHFPRRVLVFILLATVYLAAIQWASFYVSTFVFLLLSIAYLRNGRLMGALLTSVLSVLLIYLLFTLAFSVYLP</sequence>
<keyword evidence="1" id="KW-1133">Transmembrane helix</keyword>
<feature type="transmembrane region" description="Helical" evidence="1">
    <location>
        <begin position="90"/>
        <end position="123"/>
    </location>
</feature>
<evidence type="ECO:0000313" key="3">
    <source>
        <dbReference type="EMBL" id="TBU73411.1"/>
    </source>
</evidence>
<evidence type="ECO:0000259" key="2">
    <source>
        <dbReference type="Pfam" id="PF07331"/>
    </source>
</evidence>
<dbReference type="RefSeq" id="WP_131181859.1">
    <property type="nucleotide sequence ID" value="NZ_QJUI01000021.1"/>
</dbReference>
<comment type="caution">
    <text evidence="3">The sequence shown here is derived from an EMBL/GenBank/DDBJ whole genome shotgun (WGS) entry which is preliminary data.</text>
</comment>
<keyword evidence="4" id="KW-1185">Reference proteome</keyword>
<keyword evidence="1" id="KW-0472">Membrane</keyword>
<organism evidence="3 4">
    <name type="scientific">Phytopseudomonas daroniae</name>
    <dbReference type="NCBI Taxonomy" id="2487519"/>
    <lineage>
        <taxon>Bacteria</taxon>
        <taxon>Pseudomonadati</taxon>
        <taxon>Pseudomonadota</taxon>
        <taxon>Gammaproteobacteria</taxon>
        <taxon>Pseudomonadales</taxon>
        <taxon>Pseudomonadaceae</taxon>
        <taxon>Phytopseudomonas</taxon>
    </lineage>
</organism>
<dbReference type="Pfam" id="PF07331">
    <property type="entry name" value="TctB"/>
    <property type="match status" value="1"/>
</dbReference>